<feature type="non-terminal residue" evidence="1">
    <location>
        <position position="52"/>
    </location>
</feature>
<gene>
    <name evidence="1" type="ORF">KI387_024309</name>
</gene>
<feature type="non-terminal residue" evidence="1">
    <location>
        <position position="1"/>
    </location>
</feature>
<evidence type="ECO:0000313" key="1">
    <source>
        <dbReference type="EMBL" id="KAH9315682.1"/>
    </source>
</evidence>
<dbReference type="Proteomes" id="UP000824469">
    <property type="component" value="Unassembled WGS sequence"/>
</dbReference>
<dbReference type="AlphaFoldDB" id="A0AA38LCM8"/>
<dbReference type="EMBL" id="JAHRHJ020000005">
    <property type="protein sequence ID" value="KAH9315682.1"/>
    <property type="molecule type" value="Genomic_DNA"/>
</dbReference>
<evidence type="ECO:0000313" key="2">
    <source>
        <dbReference type="Proteomes" id="UP000824469"/>
    </source>
</evidence>
<accession>A0AA38LCM8</accession>
<organism evidence="1 2">
    <name type="scientific">Taxus chinensis</name>
    <name type="common">Chinese yew</name>
    <name type="synonym">Taxus wallichiana var. chinensis</name>
    <dbReference type="NCBI Taxonomy" id="29808"/>
    <lineage>
        <taxon>Eukaryota</taxon>
        <taxon>Viridiplantae</taxon>
        <taxon>Streptophyta</taxon>
        <taxon>Embryophyta</taxon>
        <taxon>Tracheophyta</taxon>
        <taxon>Spermatophyta</taxon>
        <taxon>Pinopsida</taxon>
        <taxon>Pinidae</taxon>
        <taxon>Conifers II</taxon>
        <taxon>Cupressales</taxon>
        <taxon>Taxaceae</taxon>
        <taxon>Taxus</taxon>
    </lineage>
</organism>
<name>A0AA38LCM8_TAXCH</name>
<comment type="caution">
    <text evidence="1">The sequence shown here is derived from an EMBL/GenBank/DDBJ whole genome shotgun (WGS) entry which is preliminary data.</text>
</comment>
<keyword evidence="2" id="KW-1185">Reference proteome</keyword>
<sequence>STWKGHDGRDNYNPEMDIEALRLSLKISITLDLMQSLSTWTVNISNQLCSWN</sequence>
<protein>
    <submittedName>
        <fullName evidence="1">Uncharacterized protein</fullName>
    </submittedName>
</protein>
<proteinExistence type="predicted"/>
<reference evidence="1 2" key="1">
    <citation type="journal article" date="2021" name="Nat. Plants">
        <title>The Taxus genome provides insights into paclitaxel biosynthesis.</title>
        <authorList>
            <person name="Xiong X."/>
            <person name="Gou J."/>
            <person name="Liao Q."/>
            <person name="Li Y."/>
            <person name="Zhou Q."/>
            <person name="Bi G."/>
            <person name="Li C."/>
            <person name="Du R."/>
            <person name="Wang X."/>
            <person name="Sun T."/>
            <person name="Guo L."/>
            <person name="Liang H."/>
            <person name="Lu P."/>
            <person name="Wu Y."/>
            <person name="Zhang Z."/>
            <person name="Ro D.K."/>
            <person name="Shang Y."/>
            <person name="Huang S."/>
            <person name="Yan J."/>
        </authorList>
    </citation>
    <scope>NUCLEOTIDE SEQUENCE [LARGE SCALE GENOMIC DNA]</scope>
    <source>
        <strain evidence="1">Ta-2019</strain>
    </source>
</reference>